<name>A0AAD5Q186_PYTIN</name>
<sequence>MVEHEMDELDRLVEDVFANTTAPGTKSPDASSLSPSRAFPRLLTLARLAETHAHELRHGSFVRRSQLRWFAFVSPPVDAESDARRAWRVSRESAALVLQSAWRSRRVCGGKCRLRSLRQLLYAQERHEPPGQVLLRVASFLRSTHDRMDASASRAGGCFDCLRNAEAASPPFECSASTERALRVGGCSFFAVAVPLFGSNAAGDDTSLGSAWSWPESPAVRDDAWQSSCFVLAQAAETVVERAVLLLQTMFCARRARVIVRGLVRQREQTRWQRNPSKGYMLFDKGLYSQAAVYLEFRMIMRTIEMCLDQLGLDYTNPTEEQVGRLLLHARPLLPFPNRPRGGDRDEQLAWVSLVRHLPREKSRRSRD</sequence>
<evidence type="ECO:0000313" key="1">
    <source>
        <dbReference type="EMBL" id="KAJ0390509.1"/>
    </source>
</evidence>
<proteinExistence type="predicted"/>
<keyword evidence="2" id="KW-1185">Reference proteome</keyword>
<protein>
    <submittedName>
        <fullName evidence="1">Uncharacterized protein</fullName>
    </submittedName>
</protein>
<dbReference type="AlphaFoldDB" id="A0AAD5Q186"/>
<organism evidence="1 2">
    <name type="scientific">Pythium insidiosum</name>
    <name type="common">Pythiosis disease agent</name>
    <dbReference type="NCBI Taxonomy" id="114742"/>
    <lineage>
        <taxon>Eukaryota</taxon>
        <taxon>Sar</taxon>
        <taxon>Stramenopiles</taxon>
        <taxon>Oomycota</taxon>
        <taxon>Peronosporomycetes</taxon>
        <taxon>Pythiales</taxon>
        <taxon>Pythiaceae</taxon>
        <taxon>Pythium</taxon>
    </lineage>
</organism>
<gene>
    <name evidence="1" type="ORF">P43SY_011902</name>
</gene>
<reference evidence="1" key="1">
    <citation type="submission" date="2021-12" db="EMBL/GenBank/DDBJ databases">
        <title>Prjna785345.</title>
        <authorList>
            <person name="Rujirawat T."/>
            <person name="Krajaejun T."/>
        </authorList>
    </citation>
    <scope>NUCLEOTIDE SEQUENCE</scope>
    <source>
        <strain evidence="1">Pi057C3</strain>
    </source>
</reference>
<dbReference type="Proteomes" id="UP001209570">
    <property type="component" value="Unassembled WGS sequence"/>
</dbReference>
<dbReference type="EMBL" id="JAKCXM010002019">
    <property type="protein sequence ID" value="KAJ0390509.1"/>
    <property type="molecule type" value="Genomic_DNA"/>
</dbReference>
<evidence type="ECO:0000313" key="2">
    <source>
        <dbReference type="Proteomes" id="UP001209570"/>
    </source>
</evidence>
<comment type="caution">
    <text evidence="1">The sequence shown here is derived from an EMBL/GenBank/DDBJ whole genome shotgun (WGS) entry which is preliminary data.</text>
</comment>
<accession>A0AAD5Q186</accession>